<accession>A0A835FXT1</accession>
<dbReference type="EMBL" id="JACEFO010000191">
    <property type="protein sequence ID" value="KAF8776547.1"/>
    <property type="molecule type" value="Genomic_DNA"/>
</dbReference>
<dbReference type="Proteomes" id="UP000636709">
    <property type="component" value="Unassembled WGS sequence"/>
</dbReference>
<keyword evidence="3" id="KW-1185">Reference proteome</keyword>
<evidence type="ECO:0000313" key="3">
    <source>
        <dbReference type="Proteomes" id="UP000636709"/>
    </source>
</evidence>
<gene>
    <name evidence="2" type="ORF">HU200_003264</name>
</gene>
<evidence type="ECO:0000313" key="2">
    <source>
        <dbReference type="EMBL" id="KAF8776547.1"/>
    </source>
</evidence>
<reference evidence="2" key="1">
    <citation type="submission" date="2020-07" db="EMBL/GenBank/DDBJ databases">
        <title>Genome sequence and genetic diversity analysis of an under-domesticated orphan crop, white fonio (Digitaria exilis).</title>
        <authorList>
            <person name="Bennetzen J.L."/>
            <person name="Chen S."/>
            <person name="Ma X."/>
            <person name="Wang X."/>
            <person name="Yssel A.E.J."/>
            <person name="Chaluvadi S.R."/>
            <person name="Johnson M."/>
            <person name="Gangashetty P."/>
            <person name="Hamidou F."/>
            <person name="Sanogo M.D."/>
            <person name="Zwaenepoel A."/>
            <person name="Wallace J."/>
            <person name="Van De Peer Y."/>
            <person name="Van Deynze A."/>
        </authorList>
    </citation>
    <scope>NUCLEOTIDE SEQUENCE</scope>
    <source>
        <tissue evidence="2">Leaves</tissue>
    </source>
</reference>
<proteinExistence type="predicted"/>
<feature type="region of interest" description="Disordered" evidence="1">
    <location>
        <begin position="57"/>
        <end position="86"/>
    </location>
</feature>
<organism evidence="2 3">
    <name type="scientific">Digitaria exilis</name>
    <dbReference type="NCBI Taxonomy" id="1010633"/>
    <lineage>
        <taxon>Eukaryota</taxon>
        <taxon>Viridiplantae</taxon>
        <taxon>Streptophyta</taxon>
        <taxon>Embryophyta</taxon>
        <taxon>Tracheophyta</taxon>
        <taxon>Spermatophyta</taxon>
        <taxon>Magnoliopsida</taxon>
        <taxon>Liliopsida</taxon>
        <taxon>Poales</taxon>
        <taxon>Poaceae</taxon>
        <taxon>PACMAD clade</taxon>
        <taxon>Panicoideae</taxon>
        <taxon>Panicodae</taxon>
        <taxon>Paniceae</taxon>
        <taxon>Anthephorinae</taxon>
        <taxon>Digitaria</taxon>
    </lineage>
</organism>
<evidence type="ECO:0000256" key="1">
    <source>
        <dbReference type="SAM" id="MobiDB-lite"/>
    </source>
</evidence>
<name>A0A835FXT1_9POAL</name>
<dbReference type="AlphaFoldDB" id="A0A835FXT1"/>
<sequence>MGRIRMRWNEDNDAVDLLLVQALEGSWIMLCDHNKVLCHLFGPSSGRVSHRALAQVEGAPSGHPNPRAPLFHHKHGSRHHLDLGFA</sequence>
<protein>
    <submittedName>
        <fullName evidence="2">Uncharacterized protein</fullName>
    </submittedName>
</protein>
<comment type="caution">
    <text evidence="2">The sequence shown here is derived from an EMBL/GenBank/DDBJ whole genome shotgun (WGS) entry which is preliminary data.</text>
</comment>